<reference evidence="2" key="1">
    <citation type="journal article" date="2020" name="Mol. Plant Microbe">
        <title>Rhizobial microsymbionts of the narrowly endemic Oxytropis species growing in Kamchatka are characterized by significant genetic diversity and possess a set of genes that are associated with T3SS and T6SS secretion systems and can affect the development of symbiosis.</title>
        <authorList>
            <person name="Safronova V."/>
            <person name="Guro P."/>
            <person name="Sazanova A."/>
            <person name="Kuznetsova I."/>
            <person name="Belimov A."/>
            <person name="Yakubov V."/>
            <person name="Chirak E."/>
            <person name="Afonin A."/>
            <person name="Gogolev Y."/>
            <person name="Andronov E."/>
            <person name="Tikhonovich I."/>
        </authorList>
    </citation>
    <scope>NUCLEOTIDE SEQUENCE [LARGE SCALE GENOMIC DNA]</scope>
    <source>
        <strain evidence="2">581</strain>
    </source>
</reference>
<dbReference type="RefSeq" id="WP_184517097.1">
    <property type="nucleotide sequence ID" value="NZ_CP050292.1"/>
</dbReference>
<gene>
    <name evidence="1" type="ORF">HB776_09275</name>
</gene>
<accession>A0A7G6TXC8</accession>
<name>A0A7G6TXC8_9BRAD</name>
<evidence type="ECO:0000313" key="2">
    <source>
        <dbReference type="Proteomes" id="UP000515291"/>
    </source>
</evidence>
<dbReference type="EMBL" id="CP050292">
    <property type="protein sequence ID" value="QND71410.1"/>
    <property type="molecule type" value="Genomic_DNA"/>
</dbReference>
<protein>
    <submittedName>
        <fullName evidence="1">Uncharacterized protein</fullName>
    </submittedName>
</protein>
<dbReference type="KEGG" id="trb:HB776_09275"/>
<dbReference type="AlphaFoldDB" id="A0A7G6TXC8"/>
<proteinExistence type="predicted"/>
<dbReference type="Proteomes" id="UP000515291">
    <property type="component" value="Chromosome"/>
</dbReference>
<organism evidence="1 2">
    <name type="scientific">Tardiphaga robiniae</name>
    <dbReference type="NCBI Taxonomy" id="943830"/>
    <lineage>
        <taxon>Bacteria</taxon>
        <taxon>Pseudomonadati</taxon>
        <taxon>Pseudomonadota</taxon>
        <taxon>Alphaproteobacteria</taxon>
        <taxon>Hyphomicrobiales</taxon>
        <taxon>Nitrobacteraceae</taxon>
        <taxon>Tardiphaga</taxon>
    </lineage>
</organism>
<sequence>MIDFPLKRHYERDPVDLDEADTRAAFAACDAIPLAMRARVQTLRSLDRCVRLRRTLRTQRPDRPQLRSALKAEQRVLALIRQWADGQRMR</sequence>
<evidence type="ECO:0000313" key="1">
    <source>
        <dbReference type="EMBL" id="QND71410.1"/>
    </source>
</evidence>